<evidence type="ECO:0000256" key="4">
    <source>
        <dbReference type="ARBA" id="ARBA00023163"/>
    </source>
</evidence>
<dbReference type="Gene3D" id="1.10.10.10">
    <property type="entry name" value="Winged helix-like DNA-binding domain superfamily/Winged helix DNA-binding domain"/>
    <property type="match status" value="1"/>
</dbReference>
<dbReference type="GO" id="GO:0006351">
    <property type="term" value="P:DNA-templated transcription"/>
    <property type="evidence" value="ECO:0007669"/>
    <property type="project" value="TreeGrafter"/>
</dbReference>
<evidence type="ECO:0000256" key="1">
    <source>
        <dbReference type="ARBA" id="ARBA00009437"/>
    </source>
</evidence>
<proteinExistence type="inferred from homology"/>
<dbReference type="InterPro" id="IPR000847">
    <property type="entry name" value="LysR_HTH_N"/>
</dbReference>
<evidence type="ECO:0000313" key="6">
    <source>
        <dbReference type="EMBL" id="MCG5075062.1"/>
    </source>
</evidence>
<dbReference type="EMBL" id="JAKLJA010000013">
    <property type="protein sequence ID" value="MCG5075062.1"/>
    <property type="molecule type" value="Genomic_DNA"/>
</dbReference>
<keyword evidence="2" id="KW-0805">Transcription regulation</keyword>
<organism evidence="6 7">
    <name type="scientific">Paraburkholderia tagetis</name>
    <dbReference type="NCBI Taxonomy" id="2913261"/>
    <lineage>
        <taxon>Bacteria</taxon>
        <taxon>Pseudomonadati</taxon>
        <taxon>Pseudomonadota</taxon>
        <taxon>Betaproteobacteria</taxon>
        <taxon>Burkholderiales</taxon>
        <taxon>Burkholderiaceae</taxon>
        <taxon>Paraburkholderia</taxon>
    </lineage>
</organism>
<dbReference type="PRINTS" id="PR00039">
    <property type="entry name" value="HTHLYSR"/>
</dbReference>
<comment type="caution">
    <text evidence="6">The sequence shown here is derived from an EMBL/GenBank/DDBJ whole genome shotgun (WGS) entry which is preliminary data.</text>
</comment>
<dbReference type="SUPFAM" id="SSF46785">
    <property type="entry name" value="Winged helix' DNA-binding domain"/>
    <property type="match status" value="1"/>
</dbReference>
<dbReference type="PANTHER" id="PTHR30537">
    <property type="entry name" value="HTH-TYPE TRANSCRIPTIONAL REGULATOR"/>
    <property type="match status" value="1"/>
</dbReference>
<dbReference type="Gene3D" id="3.40.190.10">
    <property type="entry name" value="Periplasmic binding protein-like II"/>
    <property type="match status" value="2"/>
</dbReference>
<evidence type="ECO:0000256" key="3">
    <source>
        <dbReference type="ARBA" id="ARBA00023125"/>
    </source>
</evidence>
<sequence>MRLPPLTSLRAFEAAARFASFTLAAQELYVTTGAISRQVKLLEAHLGVQLFVRHHRKVALTAAGQRYVSAVSRIFAELSEAGEALGRETQQALVRLDCVPTLSMYWLTPRLAEYREQRPDIRIESTTSVGPVDVAVPFDLAIRRDPRHFAGLAATAFMTEWSMPLCSREFAHKHGLISQEQSPEGSPEKSPEKMLRGPTIHIRAREDLWPTWTRHFGLAATAPSKRMTLDHTFAALQAAEDGIGAVVMPLLFARKQLSSGRLFAPFPEMLAESGKYYVLTRADDETTSIKAVKAWLLEQGEQSKND</sequence>
<evidence type="ECO:0000256" key="2">
    <source>
        <dbReference type="ARBA" id="ARBA00023015"/>
    </source>
</evidence>
<dbReference type="InterPro" id="IPR005119">
    <property type="entry name" value="LysR_subst-bd"/>
</dbReference>
<dbReference type="GO" id="GO:0003700">
    <property type="term" value="F:DNA-binding transcription factor activity"/>
    <property type="evidence" value="ECO:0007669"/>
    <property type="project" value="InterPro"/>
</dbReference>
<dbReference type="PROSITE" id="PS50931">
    <property type="entry name" value="HTH_LYSR"/>
    <property type="match status" value="1"/>
</dbReference>
<comment type="similarity">
    <text evidence="1">Belongs to the LysR transcriptional regulatory family.</text>
</comment>
<keyword evidence="7" id="KW-1185">Reference proteome</keyword>
<dbReference type="GO" id="GO:0043565">
    <property type="term" value="F:sequence-specific DNA binding"/>
    <property type="evidence" value="ECO:0007669"/>
    <property type="project" value="TreeGrafter"/>
</dbReference>
<dbReference type="FunFam" id="1.10.10.10:FF:000038">
    <property type="entry name" value="Glycine cleavage system transcriptional activator"/>
    <property type="match status" value="1"/>
</dbReference>
<dbReference type="Proteomes" id="UP001139308">
    <property type="component" value="Unassembled WGS sequence"/>
</dbReference>
<dbReference type="PANTHER" id="PTHR30537:SF74">
    <property type="entry name" value="HTH-TYPE TRANSCRIPTIONAL REGULATOR TRPI"/>
    <property type="match status" value="1"/>
</dbReference>
<dbReference type="InterPro" id="IPR058163">
    <property type="entry name" value="LysR-type_TF_proteobact-type"/>
</dbReference>
<evidence type="ECO:0000259" key="5">
    <source>
        <dbReference type="PROSITE" id="PS50931"/>
    </source>
</evidence>
<keyword evidence="3" id="KW-0238">DNA-binding</keyword>
<keyword evidence="4" id="KW-0804">Transcription</keyword>
<dbReference type="SUPFAM" id="SSF53850">
    <property type="entry name" value="Periplasmic binding protein-like II"/>
    <property type="match status" value="1"/>
</dbReference>
<dbReference type="AlphaFoldDB" id="A0A9X1RSI5"/>
<accession>A0A9X1RSI5</accession>
<name>A0A9X1RSI5_9BURK</name>
<dbReference type="Pfam" id="PF00126">
    <property type="entry name" value="HTH_1"/>
    <property type="match status" value="1"/>
</dbReference>
<gene>
    <name evidence="6" type="ORF">L5014_17115</name>
</gene>
<protein>
    <submittedName>
        <fullName evidence="6">LysR substrate-binding domain-containing protein</fullName>
    </submittedName>
</protein>
<dbReference type="InterPro" id="IPR036388">
    <property type="entry name" value="WH-like_DNA-bd_sf"/>
</dbReference>
<dbReference type="InterPro" id="IPR036390">
    <property type="entry name" value="WH_DNA-bd_sf"/>
</dbReference>
<evidence type="ECO:0000313" key="7">
    <source>
        <dbReference type="Proteomes" id="UP001139308"/>
    </source>
</evidence>
<dbReference type="Pfam" id="PF03466">
    <property type="entry name" value="LysR_substrate"/>
    <property type="match status" value="1"/>
</dbReference>
<feature type="domain" description="HTH lysR-type" evidence="5">
    <location>
        <begin position="4"/>
        <end position="61"/>
    </location>
</feature>
<reference evidence="6" key="1">
    <citation type="submission" date="2022-01" db="EMBL/GenBank/DDBJ databases">
        <title>Genome sequence and assembly of Parabukholderia sp. RG36.</title>
        <authorList>
            <person name="Chhetri G."/>
        </authorList>
    </citation>
    <scope>NUCLEOTIDE SEQUENCE</scope>
    <source>
        <strain evidence="6">RG36</strain>
    </source>
</reference>
<dbReference type="RefSeq" id="WP_238464922.1">
    <property type="nucleotide sequence ID" value="NZ_JAKLJA010000013.1"/>
</dbReference>